<organism evidence="3 4">
    <name type="scientific">Paramicrobacterium agarici</name>
    <dbReference type="NCBI Taxonomy" id="630514"/>
    <lineage>
        <taxon>Bacteria</taxon>
        <taxon>Bacillati</taxon>
        <taxon>Actinomycetota</taxon>
        <taxon>Actinomycetes</taxon>
        <taxon>Micrococcales</taxon>
        <taxon>Microbacteriaceae</taxon>
        <taxon>Paramicrobacterium</taxon>
    </lineage>
</organism>
<gene>
    <name evidence="3" type="ORF">ATJ78_1614</name>
</gene>
<proteinExistence type="inferred from homology"/>
<dbReference type="GO" id="GO:0016740">
    <property type="term" value="F:transferase activity"/>
    <property type="evidence" value="ECO:0007669"/>
    <property type="project" value="UniProtKB-KW"/>
</dbReference>
<dbReference type="PANTHER" id="PTHR48090">
    <property type="entry name" value="UNDECAPRENYL-PHOSPHATE 4-DEOXY-4-FORMAMIDO-L-ARABINOSE TRANSFERASE-RELATED"/>
    <property type="match status" value="1"/>
</dbReference>
<dbReference type="Gene3D" id="3.90.550.10">
    <property type="entry name" value="Spore Coat Polysaccharide Biosynthesis Protein SpsA, Chain A"/>
    <property type="match status" value="1"/>
</dbReference>
<evidence type="ECO:0000256" key="1">
    <source>
        <dbReference type="ARBA" id="ARBA00006739"/>
    </source>
</evidence>
<dbReference type="Pfam" id="PF00535">
    <property type="entry name" value="Glycos_transf_2"/>
    <property type="match status" value="1"/>
</dbReference>
<comment type="caution">
    <text evidence="3">The sequence shown here is derived from an EMBL/GenBank/DDBJ whole genome shotgun (WGS) entry which is preliminary data.</text>
</comment>
<dbReference type="Proteomes" id="UP000221369">
    <property type="component" value="Unassembled WGS sequence"/>
</dbReference>
<dbReference type="EMBL" id="PDJE01000001">
    <property type="protein sequence ID" value="PFG30679.1"/>
    <property type="molecule type" value="Genomic_DNA"/>
</dbReference>
<feature type="domain" description="Glycosyltransferase 2-like" evidence="2">
    <location>
        <begin position="8"/>
        <end position="139"/>
    </location>
</feature>
<name>A0A2A9DXN1_9MICO</name>
<protein>
    <submittedName>
        <fullName evidence="3">Glycosyl transferase family 2</fullName>
    </submittedName>
</protein>
<dbReference type="InterPro" id="IPR050256">
    <property type="entry name" value="Glycosyltransferase_2"/>
</dbReference>
<comment type="similarity">
    <text evidence="1">Belongs to the glycosyltransferase 2 family.</text>
</comment>
<dbReference type="AlphaFoldDB" id="A0A2A9DXN1"/>
<dbReference type="InterPro" id="IPR001173">
    <property type="entry name" value="Glyco_trans_2-like"/>
</dbReference>
<reference evidence="3 4" key="1">
    <citation type="submission" date="2017-10" db="EMBL/GenBank/DDBJ databases">
        <title>Sequencing the genomes of 1000 actinobacteria strains.</title>
        <authorList>
            <person name="Klenk H.-P."/>
        </authorList>
    </citation>
    <scope>NUCLEOTIDE SEQUENCE [LARGE SCALE GENOMIC DNA]</scope>
    <source>
        <strain evidence="3 4">DSM 21798</strain>
    </source>
</reference>
<accession>A0A2A9DXN1</accession>
<evidence type="ECO:0000313" key="4">
    <source>
        <dbReference type="Proteomes" id="UP000221369"/>
    </source>
</evidence>
<evidence type="ECO:0000313" key="3">
    <source>
        <dbReference type="EMBL" id="PFG30679.1"/>
    </source>
</evidence>
<keyword evidence="3" id="KW-0808">Transferase</keyword>
<evidence type="ECO:0000259" key="2">
    <source>
        <dbReference type="Pfam" id="PF00535"/>
    </source>
</evidence>
<dbReference type="InterPro" id="IPR029044">
    <property type="entry name" value="Nucleotide-diphossugar_trans"/>
</dbReference>
<dbReference type="CDD" id="cd04179">
    <property type="entry name" value="DPM_DPG-synthase_like"/>
    <property type="match status" value="1"/>
</dbReference>
<sequence>MPRRHVAIVMPAYNEADGLEEFLTEIVAHVAPVTEKLSIVVVNDRSTDETADVLDRLGRTMPELVGITSVRNQGHGPTALAAYRAGLELEPDVLVHVDGDGQFLGKDFPRVIRAHEELRADVLHGVRRGRTDPWYRKAITAMVGAIVGAVVGSRVPDVNTPLRVYRPAALRFLLALVPADSKVPHVHFSLAEKRSGMRVAYARVRSMPRRGDSEHGTMWGKQSGVPVLPPKRLRAFIMAAAREVWSVSLRPGAPARRVGTFSS</sequence>
<keyword evidence="4" id="KW-1185">Reference proteome</keyword>
<dbReference type="SUPFAM" id="SSF53448">
    <property type="entry name" value="Nucleotide-diphospho-sugar transferases"/>
    <property type="match status" value="1"/>
</dbReference>